<dbReference type="PATRIC" id="fig|864069.3.peg.56"/>
<dbReference type="SMART" id="SM00895">
    <property type="entry name" value="FCD"/>
    <property type="match status" value="1"/>
</dbReference>
<dbReference type="Gene3D" id="1.10.10.10">
    <property type="entry name" value="Winged helix-like DNA-binding domain superfamily/Winged helix DNA-binding domain"/>
    <property type="match status" value="1"/>
</dbReference>
<evidence type="ECO:0000313" key="5">
    <source>
        <dbReference type="EMBL" id="EIM31065.1"/>
    </source>
</evidence>
<sequence>MTRLSSFKSLHHRDGTLTRRVTDTLREGILAGNPPPGDKLPSEARLIETFNVSRTVIREALSTLREEGLVEPRQGAGVFVLGPEEAAGPALQGIDPERISSVVEGLELRTAIEVEAAYLAATRCSPLQEETIIQRHYEVGECIKAGRSTIEADFALHLAIVEASNNRRFVDLLKMLGHEMIPRSVFDKGEDTTPVPYLERLHEEHRRIVSAISNRDNIGAREAMRDHLAGSQKRYRALLNDRGRGL</sequence>
<dbReference type="HOGENOM" id="CLU_017584_9_1_5"/>
<dbReference type="Pfam" id="PF07729">
    <property type="entry name" value="FCD"/>
    <property type="match status" value="1"/>
</dbReference>
<dbReference type="RefSeq" id="WP_009488401.1">
    <property type="nucleotide sequence ID" value="NZ_CP141049.1"/>
</dbReference>
<reference evidence="5 6" key="1">
    <citation type="submission" date="2012-02" db="EMBL/GenBank/DDBJ databases">
        <title>Improved High-Quality Draft sequence of Microvirga sp. WSM3557.</title>
        <authorList>
            <consortium name="US DOE Joint Genome Institute"/>
            <person name="Lucas S."/>
            <person name="Han J."/>
            <person name="Lapidus A."/>
            <person name="Cheng J.-F."/>
            <person name="Goodwin L."/>
            <person name="Pitluck S."/>
            <person name="Peters L."/>
            <person name="Zhang X."/>
            <person name="Detter J.C."/>
            <person name="Han C."/>
            <person name="Tapia R."/>
            <person name="Land M."/>
            <person name="Hauser L."/>
            <person name="Kyrpides N."/>
            <person name="Ivanova N."/>
            <person name="Pagani I."/>
            <person name="Brau L."/>
            <person name="Yates R."/>
            <person name="O'Hara G."/>
            <person name="Rui T."/>
            <person name="Howieson J."/>
            <person name="Reeve W."/>
            <person name="Woyke T."/>
        </authorList>
    </citation>
    <scope>NUCLEOTIDE SEQUENCE [LARGE SCALE GENOMIC DNA]</scope>
    <source>
        <strain evidence="5 6">WSM3557</strain>
    </source>
</reference>
<dbReference type="EMBL" id="JH660633">
    <property type="protein sequence ID" value="EIM31065.1"/>
    <property type="molecule type" value="Genomic_DNA"/>
</dbReference>
<proteinExistence type="predicted"/>
<dbReference type="PROSITE" id="PS50949">
    <property type="entry name" value="HTH_GNTR"/>
    <property type="match status" value="1"/>
</dbReference>
<keyword evidence="6" id="KW-1185">Reference proteome</keyword>
<dbReference type="InterPro" id="IPR011711">
    <property type="entry name" value="GntR_C"/>
</dbReference>
<accession>I4Z4C3</accession>
<evidence type="ECO:0000256" key="2">
    <source>
        <dbReference type="ARBA" id="ARBA00023125"/>
    </source>
</evidence>
<dbReference type="InterPro" id="IPR036390">
    <property type="entry name" value="WH_DNA-bd_sf"/>
</dbReference>
<evidence type="ECO:0000259" key="4">
    <source>
        <dbReference type="PROSITE" id="PS50949"/>
    </source>
</evidence>
<dbReference type="InterPro" id="IPR008920">
    <property type="entry name" value="TF_FadR/GntR_C"/>
</dbReference>
<dbReference type="GO" id="GO:0003700">
    <property type="term" value="F:DNA-binding transcription factor activity"/>
    <property type="evidence" value="ECO:0007669"/>
    <property type="project" value="InterPro"/>
</dbReference>
<evidence type="ECO:0000256" key="3">
    <source>
        <dbReference type="ARBA" id="ARBA00023163"/>
    </source>
</evidence>
<dbReference type="eggNOG" id="COG2186">
    <property type="taxonomic scope" value="Bacteria"/>
</dbReference>
<dbReference type="CDD" id="cd07377">
    <property type="entry name" value="WHTH_GntR"/>
    <property type="match status" value="1"/>
</dbReference>
<dbReference type="InterPro" id="IPR000524">
    <property type="entry name" value="Tscrpt_reg_HTH_GntR"/>
</dbReference>
<evidence type="ECO:0000256" key="1">
    <source>
        <dbReference type="ARBA" id="ARBA00023015"/>
    </source>
</evidence>
<organism evidence="5 6">
    <name type="scientific">Microvirga lotononidis</name>
    <dbReference type="NCBI Taxonomy" id="864069"/>
    <lineage>
        <taxon>Bacteria</taxon>
        <taxon>Pseudomonadati</taxon>
        <taxon>Pseudomonadota</taxon>
        <taxon>Alphaproteobacteria</taxon>
        <taxon>Hyphomicrobiales</taxon>
        <taxon>Methylobacteriaceae</taxon>
        <taxon>Microvirga</taxon>
    </lineage>
</organism>
<dbReference type="SUPFAM" id="SSF46785">
    <property type="entry name" value="Winged helix' DNA-binding domain"/>
    <property type="match status" value="1"/>
</dbReference>
<gene>
    <name evidence="5" type="ORF">MicloDRAFT_00000520</name>
</gene>
<dbReference type="Proteomes" id="UP000003947">
    <property type="component" value="Unassembled WGS sequence"/>
</dbReference>
<dbReference type="Pfam" id="PF00392">
    <property type="entry name" value="GntR"/>
    <property type="match status" value="1"/>
</dbReference>
<keyword evidence="3" id="KW-0804">Transcription</keyword>
<dbReference type="SMART" id="SM00345">
    <property type="entry name" value="HTH_GNTR"/>
    <property type="match status" value="1"/>
</dbReference>
<protein>
    <submittedName>
        <fullName evidence="5">Transcriptional regulator</fullName>
    </submittedName>
</protein>
<dbReference type="AlphaFoldDB" id="I4Z4C3"/>
<name>I4Z4C3_9HYPH</name>
<dbReference type="OrthoDB" id="9809707at2"/>
<feature type="domain" description="HTH gntR-type" evidence="4">
    <location>
        <begin position="15"/>
        <end position="83"/>
    </location>
</feature>
<dbReference type="SUPFAM" id="SSF48008">
    <property type="entry name" value="GntR ligand-binding domain-like"/>
    <property type="match status" value="1"/>
</dbReference>
<evidence type="ECO:0000313" key="6">
    <source>
        <dbReference type="Proteomes" id="UP000003947"/>
    </source>
</evidence>
<dbReference type="InterPro" id="IPR036388">
    <property type="entry name" value="WH-like_DNA-bd_sf"/>
</dbReference>
<dbReference type="STRING" id="864069.MicloDRAFT_00000520"/>
<dbReference type="PANTHER" id="PTHR43537">
    <property type="entry name" value="TRANSCRIPTIONAL REGULATOR, GNTR FAMILY"/>
    <property type="match status" value="1"/>
</dbReference>
<dbReference type="PANTHER" id="PTHR43537:SF5">
    <property type="entry name" value="UXU OPERON TRANSCRIPTIONAL REGULATOR"/>
    <property type="match status" value="1"/>
</dbReference>
<keyword evidence="1" id="KW-0805">Transcription regulation</keyword>
<dbReference type="PRINTS" id="PR00035">
    <property type="entry name" value="HTHGNTR"/>
</dbReference>
<dbReference type="GO" id="GO:0003677">
    <property type="term" value="F:DNA binding"/>
    <property type="evidence" value="ECO:0007669"/>
    <property type="project" value="UniProtKB-KW"/>
</dbReference>
<keyword evidence="2" id="KW-0238">DNA-binding</keyword>
<dbReference type="Gene3D" id="1.20.120.530">
    <property type="entry name" value="GntR ligand-binding domain-like"/>
    <property type="match status" value="1"/>
</dbReference>